<keyword evidence="10" id="KW-1185">Reference proteome</keyword>
<dbReference type="PANTHER" id="PTHR24333:SF8">
    <property type="entry name" value="HOMEOBOX PROTEIN CEH-62"/>
    <property type="match status" value="1"/>
</dbReference>
<feature type="DNA-binding region" description="Homeobox" evidence="5">
    <location>
        <begin position="164"/>
        <end position="223"/>
    </location>
</feature>
<protein>
    <recommendedName>
        <fullName evidence="8">Homeobox domain-containing protein</fullName>
    </recommendedName>
</protein>
<feature type="region of interest" description="Disordered" evidence="7">
    <location>
        <begin position="72"/>
        <end position="116"/>
    </location>
</feature>
<evidence type="ECO:0000256" key="4">
    <source>
        <dbReference type="ARBA" id="ARBA00023242"/>
    </source>
</evidence>
<gene>
    <name evidence="9" type="ORF">ODALV1_LOCUS30558</name>
</gene>
<dbReference type="Gene3D" id="1.10.10.60">
    <property type="entry name" value="Homeodomain-like"/>
    <property type="match status" value="1"/>
</dbReference>
<keyword evidence="2 5" id="KW-0238">DNA-binding</keyword>
<feature type="compositionally biased region" description="Basic residues" evidence="7">
    <location>
        <begin position="215"/>
        <end position="224"/>
    </location>
</feature>
<feature type="compositionally biased region" description="Polar residues" evidence="7">
    <location>
        <begin position="270"/>
        <end position="279"/>
    </location>
</feature>
<feature type="compositionally biased region" description="Acidic residues" evidence="7">
    <location>
        <begin position="421"/>
        <end position="439"/>
    </location>
</feature>
<evidence type="ECO:0000256" key="3">
    <source>
        <dbReference type="ARBA" id="ARBA00023155"/>
    </source>
</evidence>
<dbReference type="SUPFAM" id="SSF46689">
    <property type="entry name" value="Homeodomain-like"/>
    <property type="match status" value="1"/>
</dbReference>
<keyword evidence="3 5" id="KW-0371">Homeobox</keyword>
<proteinExistence type="predicted"/>
<evidence type="ECO:0000259" key="8">
    <source>
        <dbReference type="PROSITE" id="PS50071"/>
    </source>
</evidence>
<feature type="compositionally biased region" description="Polar residues" evidence="7">
    <location>
        <begin position="455"/>
        <end position="470"/>
    </location>
</feature>
<keyword evidence="4 5" id="KW-0539">Nucleus</keyword>
<feature type="region of interest" description="Disordered" evidence="7">
    <location>
        <begin position="1"/>
        <end position="38"/>
    </location>
</feature>
<evidence type="ECO:0000256" key="5">
    <source>
        <dbReference type="PROSITE-ProRule" id="PRU00108"/>
    </source>
</evidence>
<evidence type="ECO:0000313" key="9">
    <source>
        <dbReference type="EMBL" id="CAL8145643.1"/>
    </source>
</evidence>
<comment type="caution">
    <text evidence="9">The sequence shown here is derived from an EMBL/GenBank/DDBJ whole genome shotgun (WGS) entry which is preliminary data.</text>
</comment>
<dbReference type="InterPro" id="IPR001356">
    <property type="entry name" value="HD"/>
</dbReference>
<evidence type="ECO:0000313" key="10">
    <source>
        <dbReference type="Proteomes" id="UP001642540"/>
    </source>
</evidence>
<dbReference type="InterPro" id="IPR050848">
    <property type="entry name" value="Homeobox_TF"/>
</dbReference>
<dbReference type="PRINTS" id="PR00024">
    <property type="entry name" value="HOMEOBOX"/>
</dbReference>
<dbReference type="InterPro" id="IPR017970">
    <property type="entry name" value="Homeobox_CS"/>
</dbReference>
<dbReference type="PANTHER" id="PTHR24333">
    <property type="entry name" value="HOMEO BOX HB9 LIKE A-RELATED"/>
    <property type="match status" value="1"/>
</dbReference>
<dbReference type="EMBL" id="CAXLJM020000164">
    <property type="protein sequence ID" value="CAL8145643.1"/>
    <property type="molecule type" value="Genomic_DNA"/>
</dbReference>
<dbReference type="SMART" id="SM00389">
    <property type="entry name" value="HOX"/>
    <property type="match status" value="1"/>
</dbReference>
<evidence type="ECO:0000256" key="2">
    <source>
        <dbReference type="ARBA" id="ARBA00023125"/>
    </source>
</evidence>
<dbReference type="Pfam" id="PF00046">
    <property type="entry name" value="Homeodomain"/>
    <property type="match status" value="1"/>
</dbReference>
<evidence type="ECO:0000256" key="6">
    <source>
        <dbReference type="RuleBase" id="RU000682"/>
    </source>
</evidence>
<comment type="subcellular location">
    <subcellularLocation>
        <location evidence="1 5 6">Nucleus</location>
    </subcellularLocation>
</comment>
<name>A0ABP1S7U6_9HEXA</name>
<accession>A0ABP1S7U6</accession>
<feature type="compositionally biased region" description="Low complexity" evidence="7">
    <location>
        <begin position="98"/>
        <end position="116"/>
    </location>
</feature>
<dbReference type="PROSITE" id="PS50071">
    <property type="entry name" value="HOMEOBOX_2"/>
    <property type="match status" value="1"/>
</dbReference>
<dbReference type="InterPro" id="IPR020479">
    <property type="entry name" value="HD_metazoa"/>
</dbReference>
<dbReference type="PROSITE" id="PS00027">
    <property type="entry name" value="HOMEOBOX_1"/>
    <property type="match status" value="1"/>
</dbReference>
<evidence type="ECO:0000256" key="1">
    <source>
        <dbReference type="ARBA" id="ARBA00004123"/>
    </source>
</evidence>
<feature type="domain" description="Homeobox" evidence="8">
    <location>
        <begin position="162"/>
        <end position="222"/>
    </location>
</feature>
<sequence length="470" mass="51357">MHREKMTLSLKFAGGNASGRECVSERGGGGGGGSAPFSKSVDKNSSSFLIDDILFHKPKNFGRDVIIPMPSRHPSLASPTLRAQLGDCPPHMSPSTPPSTTSSMGGNSGNSSTASSISPQYSPFLHPFFPRPDVTSHPFFLAAAGLPFSSLFTGADPSSKHCRRRKARTVFSDQQLHGLEKRFEAQRYLSTPERVELANALNLSETQVKTWFQNRRMKHKKQLRKGTGANDSKNNGSSTCNTSSSTTSTSAASPSNNNSINGKGEGINKGSVSSNPTSDSKGDTVNKPKGSGAEELPMDFSQRNPSQLSPTEILLDDARLLQHHHPHHFHSSMRHSGGNMHVPLLLQQHNEKMYEQQQQQHHPHFYSIKSLRCNNTNANGNSNGSIVYSDEDCCSRDDSSEVDVGERRRGRNRRRNAVDRDADEVDDEEEDEDDEEDIDIMSSTNEDGGTGGGAQYSNANNNNLHSIRIP</sequence>
<dbReference type="Proteomes" id="UP001642540">
    <property type="component" value="Unassembled WGS sequence"/>
</dbReference>
<organism evidence="9 10">
    <name type="scientific">Orchesella dallaii</name>
    <dbReference type="NCBI Taxonomy" id="48710"/>
    <lineage>
        <taxon>Eukaryota</taxon>
        <taxon>Metazoa</taxon>
        <taxon>Ecdysozoa</taxon>
        <taxon>Arthropoda</taxon>
        <taxon>Hexapoda</taxon>
        <taxon>Collembola</taxon>
        <taxon>Entomobryomorpha</taxon>
        <taxon>Entomobryoidea</taxon>
        <taxon>Orchesellidae</taxon>
        <taxon>Orchesellinae</taxon>
        <taxon>Orchesella</taxon>
    </lineage>
</organism>
<reference evidence="9 10" key="1">
    <citation type="submission" date="2024-08" db="EMBL/GenBank/DDBJ databases">
        <authorList>
            <person name="Cucini C."/>
            <person name="Frati F."/>
        </authorList>
    </citation>
    <scope>NUCLEOTIDE SEQUENCE [LARGE SCALE GENOMIC DNA]</scope>
</reference>
<dbReference type="InterPro" id="IPR009057">
    <property type="entry name" value="Homeodomain-like_sf"/>
</dbReference>
<evidence type="ECO:0000256" key="7">
    <source>
        <dbReference type="SAM" id="MobiDB-lite"/>
    </source>
</evidence>
<feature type="region of interest" description="Disordered" evidence="7">
    <location>
        <begin position="212"/>
        <end position="307"/>
    </location>
</feature>
<feature type="compositionally biased region" description="Basic and acidic residues" evidence="7">
    <location>
        <begin position="393"/>
        <end position="407"/>
    </location>
</feature>
<dbReference type="CDD" id="cd00086">
    <property type="entry name" value="homeodomain"/>
    <property type="match status" value="1"/>
</dbReference>
<feature type="compositionally biased region" description="Low complexity" evidence="7">
    <location>
        <begin position="232"/>
        <end position="261"/>
    </location>
</feature>
<feature type="region of interest" description="Disordered" evidence="7">
    <location>
        <begin position="386"/>
        <end position="470"/>
    </location>
</feature>